<evidence type="ECO:0000313" key="2">
    <source>
        <dbReference type="EMBL" id="OLY78872.1"/>
    </source>
</evidence>
<protein>
    <recommendedName>
        <fullName evidence="1">Retrotransposon gag domain-containing protein</fullName>
    </recommendedName>
</protein>
<dbReference type="Pfam" id="PF03732">
    <property type="entry name" value="Retrotrans_gag"/>
    <property type="match status" value="1"/>
</dbReference>
<dbReference type="EMBL" id="LSSL01005379">
    <property type="protein sequence ID" value="OLY78872.1"/>
    <property type="molecule type" value="Genomic_DNA"/>
</dbReference>
<comment type="caution">
    <text evidence="2">The sequence shown here is derived from an EMBL/GenBank/DDBJ whole genome shotgun (WGS) entry which is preliminary data.</text>
</comment>
<proteinExistence type="predicted"/>
<dbReference type="InterPro" id="IPR005162">
    <property type="entry name" value="Retrotrans_gag_dom"/>
</dbReference>
<name>A0A1R0GPQ3_9FUNG</name>
<dbReference type="Proteomes" id="UP000187455">
    <property type="component" value="Unassembled WGS sequence"/>
</dbReference>
<organism evidence="2 3">
    <name type="scientific">Smittium mucronatum</name>
    <dbReference type="NCBI Taxonomy" id="133383"/>
    <lineage>
        <taxon>Eukaryota</taxon>
        <taxon>Fungi</taxon>
        <taxon>Fungi incertae sedis</taxon>
        <taxon>Zoopagomycota</taxon>
        <taxon>Kickxellomycotina</taxon>
        <taxon>Harpellomycetes</taxon>
        <taxon>Harpellales</taxon>
        <taxon>Legeriomycetaceae</taxon>
        <taxon>Smittium</taxon>
    </lineage>
</organism>
<keyword evidence="3" id="KW-1185">Reference proteome</keyword>
<evidence type="ECO:0000259" key="1">
    <source>
        <dbReference type="Pfam" id="PF03732"/>
    </source>
</evidence>
<gene>
    <name evidence="2" type="ORF">AYI68_g7070</name>
</gene>
<reference evidence="2 3" key="1">
    <citation type="journal article" date="2016" name="Mol. Biol. Evol.">
        <title>Genome-Wide Survey of Gut Fungi (Harpellales) Reveals the First Horizontally Transferred Ubiquitin Gene from a Mosquito Host.</title>
        <authorList>
            <person name="Wang Y."/>
            <person name="White M.M."/>
            <person name="Kvist S."/>
            <person name="Moncalvo J.M."/>
        </authorList>
    </citation>
    <scope>NUCLEOTIDE SEQUENCE [LARGE SCALE GENOMIC DNA]</scope>
    <source>
        <strain evidence="2 3">ALG-7-W6</strain>
    </source>
</reference>
<sequence length="95" mass="11233">MYFWKKQKIFNVDRHISIFIPIHRIGPEVIWFSSLIISKSEIIRSYGLFSKEFKKNFSDHSHAIGALRMIMKSRQGPRSVATYAAEFHNLRRYTG</sequence>
<accession>A0A1R0GPQ3</accession>
<feature type="domain" description="Retrotransposon gag" evidence="1">
    <location>
        <begin position="20"/>
        <end position="94"/>
    </location>
</feature>
<evidence type="ECO:0000313" key="3">
    <source>
        <dbReference type="Proteomes" id="UP000187455"/>
    </source>
</evidence>
<dbReference type="AlphaFoldDB" id="A0A1R0GPQ3"/>